<protein>
    <submittedName>
        <fullName evidence="7">Fimbrial protein</fullName>
    </submittedName>
</protein>
<comment type="subcellular location">
    <subcellularLocation>
        <location evidence="1">Fimbrium</location>
    </subcellularLocation>
</comment>
<dbReference type="InterPro" id="IPR050263">
    <property type="entry name" value="Bact_Fimbrial_Adh_Pro"/>
</dbReference>
<evidence type="ECO:0000256" key="1">
    <source>
        <dbReference type="ARBA" id="ARBA00004561"/>
    </source>
</evidence>
<dbReference type="PANTHER" id="PTHR33420">
    <property type="entry name" value="FIMBRIAL SUBUNIT ELFA-RELATED"/>
    <property type="match status" value="1"/>
</dbReference>
<evidence type="ECO:0000313" key="7">
    <source>
        <dbReference type="EMBL" id="ROL74791.1"/>
    </source>
</evidence>
<feature type="signal peptide" evidence="5">
    <location>
        <begin position="1"/>
        <end position="22"/>
    </location>
</feature>
<dbReference type="Pfam" id="PF00419">
    <property type="entry name" value="Fimbrial"/>
    <property type="match status" value="1"/>
</dbReference>
<keyword evidence="4" id="KW-0281">Fimbrium</keyword>
<dbReference type="EMBL" id="MOAM01000016">
    <property type="protein sequence ID" value="ROL74791.1"/>
    <property type="molecule type" value="Genomic_DNA"/>
</dbReference>
<feature type="domain" description="Fimbrial-type adhesion" evidence="6">
    <location>
        <begin position="35"/>
        <end position="197"/>
    </location>
</feature>
<keyword evidence="3 5" id="KW-0732">Signal</keyword>
<reference evidence="7 8" key="1">
    <citation type="submission" date="2016-10" db="EMBL/GenBank/DDBJ databases">
        <title>Comparative genome analysis of multiple Pseudomonas spp. focuses on biocontrol and plant growth promoting traits.</title>
        <authorList>
            <person name="Tao X.-Y."/>
            <person name="Taylor C.G."/>
        </authorList>
    </citation>
    <scope>NUCLEOTIDE SEQUENCE [LARGE SCALE GENOMIC DNA]</scope>
    <source>
        <strain evidence="7 8">15D11</strain>
    </source>
</reference>
<feature type="chain" id="PRO_5019279308" evidence="5">
    <location>
        <begin position="23"/>
        <end position="198"/>
    </location>
</feature>
<accession>A0A423DSQ8</accession>
<dbReference type="SUPFAM" id="SSF49401">
    <property type="entry name" value="Bacterial adhesins"/>
    <property type="match status" value="1"/>
</dbReference>
<name>A0A423DSQ8_9PSED</name>
<keyword evidence="8" id="KW-1185">Reference proteome</keyword>
<dbReference type="GO" id="GO:0009289">
    <property type="term" value="C:pilus"/>
    <property type="evidence" value="ECO:0007669"/>
    <property type="project" value="UniProtKB-SubCell"/>
</dbReference>
<dbReference type="GO" id="GO:0043709">
    <property type="term" value="P:cell adhesion involved in single-species biofilm formation"/>
    <property type="evidence" value="ECO:0007669"/>
    <property type="project" value="TreeGrafter"/>
</dbReference>
<dbReference type="Gene3D" id="2.60.40.1090">
    <property type="entry name" value="Fimbrial-type adhesion domain"/>
    <property type="match status" value="1"/>
</dbReference>
<gene>
    <name evidence="7" type="ORF">BHU25_11325</name>
</gene>
<comment type="caution">
    <text evidence="7">The sequence shown here is derived from an EMBL/GenBank/DDBJ whole genome shotgun (WGS) entry which is preliminary data.</text>
</comment>
<organism evidence="7 8">
    <name type="scientific">Pseudomonas vranovensis</name>
    <dbReference type="NCBI Taxonomy" id="321661"/>
    <lineage>
        <taxon>Bacteria</taxon>
        <taxon>Pseudomonadati</taxon>
        <taxon>Pseudomonadota</taxon>
        <taxon>Gammaproteobacteria</taxon>
        <taxon>Pseudomonadales</taxon>
        <taxon>Pseudomonadaceae</taxon>
        <taxon>Pseudomonas</taxon>
    </lineage>
</organism>
<evidence type="ECO:0000256" key="4">
    <source>
        <dbReference type="ARBA" id="ARBA00023263"/>
    </source>
</evidence>
<evidence type="ECO:0000313" key="8">
    <source>
        <dbReference type="Proteomes" id="UP000285286"/>
    </source>
</evidence>
<evidence type="ECO:0000256" key="2">
    <source>
        <dbReference type="ARBA" id="ARBA00006671"/>
    </source>
</evidence>
<evidence type="ECO:0000256" key="3">
    <source>
        <dbReference type="ARBA" id="ARBA00022729"/>
    </source>
</evidence>
<dbReference type="RefSeq" id="WP_123565843.1">
    <property type="nucleotide sequence ID" value="NZ_CP158809.1"/>
</dbReference>
<dbReference type="Proteomes" id="UP000285286">
    <property type="component" value="Unassembled WGS sequence"/>
</dbReference>
<dbReference type="InterPro" id="IPR036937">
    <property type="entry name" value="Adhesion_dom_fimbrial_sf"/>
</dbReference>
<evidence type="ECO:0000256" key="5">
    <source>
        <dbReference type="SAM" id="SignalP"/>
    </source>
</evidence>
<proteinExistence type="inferred from homology"/>
<evidence type="ECO:0000259" key="6">
    <source>
        <dbReference type="Pfam" id="PF00419"/>
    </source>
</evidence>
<dbReference type="PANTHER" id="PTHR33420:SF3">
    <property type="entry name" value="FIMBRIAL SUBUNIT ELFA"/>
    <property type="match status" value="1"/>
</dbReference>
<dbReference type="InterPro" id="IPR000259">
    <property type="entry name" value="Adhesion_dom_fimbrial"/>
</dbReference>
<dbReference type="InterPro" id="IPR008966">
    <property type="entry name" value="Adhesion_dom_sf"/>
</dbReference>
<comment type="similarity">
    <text evidence="2">Belongs to the fimbrial protein family.</text>
</comment>
<dbReference type="AlphaFoldDB" id="A0A423DSQ8"/>
<sequence length="198" mass="19524">MKKFSLALITLSVLAASGAALAADPTPVQGGSGKITFTGVINNDACSVDGANADRVISVDMGTVSIKDMGTAESPSSGRVTGKDFNLNVNCNLGTKVSMIFDAASGGSGLVTGKKVLALTKGTGTAANVGIALLDSNGALIDLSSKTTAMIQSDMHGTGAAGGDAILNFSAAYVTTGAAGTATAGRGDATLPFILQYE</sequence>